<dbReference type="InterPro" id="IPR050445">
    <property type="entry name" value="Bact_polysacc_biosynth/exp"/>
</dbReference>
<feature type="transmembrane region" description="Helical" evidence="18">
    <location>
        <begin position="31"/>
        <end position="49"/>
    </location>
</feature>
<evidence type="ECO:0000256" key="18">
    <source>
        <dbReference type="SAM" id="Phobius"/>
    </source>
</evidence>
<keyword evidence="23" id="KW-1185">Reference proteome</keyword>
<comment type="catalytic activity">
    <reaction evidence="15">
        <text>L-tyrosyl-[protein] + ATP = O-phospho-L-tyrosyl-[protein] + ADP + H(+)</text>
        <dbReference type="Rhea" id="RHEA:10596"/>
        <dbReference type="Rhea" id="RHEA-COMP:10136"/>
        <dbReference type="Rhea" id="RHEA-COMP:20101"/>
        <dbReference type="ChEBI" id="CHEBI:15378"/>
        <dbReference type="ChEBI" id="CHEBI:30616"/>
        <dbReference type="ChEBI" id="CHEBI:46858"/>
        <dbReference type="ChEBI" id="CHEBI:61978"/>
        <dbReference type="ChEBI" id="CHEBI:456216"/>
        <dbReference type="EC" id="2.7.10.2"/>
    </reaction>
</comment>
<keyword evidence="13 18" id="KW-0472">Membrane</keyword>
<evidence type="ECO:0000313" key="23">
    <source>
        <dbReference type="Proteomes" id="UP001193389"/>
    </source>
</evidence>
<dbReference type="PANTHER" id="PTHR32309">
    <property type="entry name" value="TYROSINE-PROTEIN KINASE"/>
    <property type="match status" value="1"/>
</dbReference>
<feature type="domain" description="AAA" evidence="20">
    <location>
        <begin position="589"/>
        <end position="710"/>
    </location>
</feature>
<keyword evidence="11" id="KW-0067">ATP-binding</keyword>
<evidence type="ECO:0000256" key="12">
    <source>
        <dbReference type="ARBA" id="ARBA00022989"/>
    </source>
</evidence>
<evidence type="ECO:0000256" key="17">
    <source>
        <dbReference type="SAM" id="MobiDB-lite"/>
    </source>
</evidence>
<feature type="compositionally biased region" description="Basic residues" evidence="17">
    <location>
        <begin position="791"/>
        <end position="800"/>
    </location>
</feature>
<feature type="coiled-coil region" evidence="16">
    <location>
        <begin position="400"/>
        <end position="431"/>
    </location>
</feature>
<dbReference type="PANTHER" id="PTHR32309:SF13">
    <property type="entry name" value="FERRIC ENTEROBACTIN TRANSPORT PROTEIN FEPE"/>
    <property type="match status" value="1"/>
</dbReference>
<comment type="similarity">
    <text evidence="2">Belongs to the CpsD/CapB family.</text>
</comment>
<evidence type="ECO:0000256" key="15">
    <source>
        <dbReference type="ARBA" id="ARBA00051245"/>
    </source>
</evidence>
<evidence type="ECO:0000256" key="4">
    <source>
        <dbReference type="ARBA" id="ARBA00011903"/>
    </source>
</evidence>
<dbReference type="EC" id="2.7.10.2" evidence="4"/>
<dbReference type="GO" id="GO:0005886">
    <property type="term" value="C:plasma membrane"/>
    <property type="evidence" value="ECO:0007669"/>
    <property type="project" value="UniProtKB-SubCell"/>
</dbReference>
<evidence type="ECO:0000256" key="3">
    <source>
        <dbReference type="ARBA" id="ARBA00008883"/>
    </source>
</evidence>
<evidence type="ECO:0000256" key="5">
    <source>
        <dbReference type="ARBA" id="ARBA00022475"/>
    </source>
</evidence>
<keyword evidence="16" id="KW-0175">Coiled coil</keyword>
<keyword evidence="12 18" id="KW-1133">Transmembrane helix</keyword>
<dbReference type="GO" id="GO:0042802">
    <property type="term" value="F:identical protein binding"/>
    <property type="evidence" value="ECO:0007669"/>
    <property type="project" value="UniProtKB-ARBA"/>
</dbReference>
<dbReference type="InterPro" id="IPR032807">
    <property type="entry name" value="GNVR"/>
</dbReference>
<reference evidence="22" key="1">
    <citation type="journal article" date="2020" name="Int. J. Syst. Evol. Microbiol.">
        <title>Aquipluma nitroreducens gen. nov. sp. nov., a novel facultatively anaerobic bacterium isolated from a freshwater lake.</title>
        <authorList>
            <person name="Watanabe M."/>
            <person name="Kojima H."/>
            <person name="Fukui M."/>
        </authorList>
    </citation>
    <scope>NUCLEOTIDE SEQUENCE</scope>
    <source>
        <strain evidence="22">MeG22</strain>
    </source>
</reference>
<dbReference type="Pfam" id="PF02706">
    <property type="entry name" value="Wzz"/>
    <property type="match status" value="1"/>
</dbReference>
<evidence type="ECO:0000259" key="21">
    <source>
        <dbReference type="Pfam" id="PF13807"/>
    </source>
</evidence>
<dbReference type="InterPro" id="IPR025669">
    <property type="entry name" value="AAA_dom"/>
</dbReference>
<protein>
    <recommendedName>
        <fullName evidence="4">non-specific protein-tyrosine kinase</fullName>
        <ecNumber evidence="4">2.7.10.2</ecNumber>
    </recommendedName>
</protein>
<dbReference type="SUPFAM" id="SSF52540">
    <property type="entry name" value="P-loop containing nucleoside triphosphate hydrolases"/>
    <property type="match status" value="1"/>
</dbReference>
<dbReference type="GO" id="GO:0004715">
    <property type="term" value="F:non-membrane spanning protein tyrosine kinase activity"/>
    <property type="evidence" value="ECO:0007669"/>
    <property type="project" value="UniProtKB-EC"/>
</dbReference>
<evidence type="ECO:0000259" key="19">
    <source>
        <dbReference type="Pfam" id="PF02706"/>
    </source>
</evidence>
<evidence type="ECO:0000256" key="7">
    <source>
        <dbReference type="ARBA" id="ARBA00022679"/>
    </source>
</evidence>
<evidence type="ECO:0000313" key="22">
    <source>
        <dbReference type="EMBL" id="BBE20587.1"/>
    </source>
</evidence>
<dbReference type="InterPro" id="IPR003856">
    <property type="entry name" value="LPS_length_determ_N"/>
</dbReference>
<organism evidence="22 23">
    <name type="scientific">Aquipluma nitroreducens</name>
    <dbReference type="NCBI Taxonomy" id="2010828"/>
    <lineage>
        <taxon>Bacteria</taxon>
        <taxon>Pseudomonadati</taxon>
        <taxon>Bacteroidota</taxon>
        <taxon>Bacteroidia</taxon>
        <taxon>Marinilabiliales</taxon>
        <taxon>Prolixibacteraceae</taxon>
        <taxon>Aquipluma</taxon>
    </lineage>
</organism>
<keyword evidence="10 22" id="KW-0418">Kinase</keyword>
<evidence type="ECO:0000256" key="9">
    <source>
        <dbReference type="ARBA" id="ARBA00022741"/>
    </source>
</evidence>
<keyword evidence="8 18" id="KW-0812">Transmembrane</keyword>
<evidence type="ECO:0000256" key="14">
    <source>
        <dbReference type="ARBA" id="ARBA00023137"/>
    </source>
</evidence>
<keyword evidence="7" id="KW-0808">Transferase</keyword>
<keyword evidence="9" id="KW-0547">Nucleotide-binding</keyword>
<evidence type="ECO:0000256" key="1">
    <source>
        <dbReference type="ARBA" id="ARBA00004429"/>
    </source>
</evidence>
<dbReference type="FunFam" id="3.40.50.300:FF:000527">
    <property type="entry name" value="Tyrosine-protein kinase etk"/>
    <property type="match status" value="1"/>
</dbReference>
<dbReference type="CDD" id="cd05387">
    <property type="entry name" value="BY-kinase"/>
    <property type="match status" value="1"/>
</dbReference>
<dbReference type="InterPro" id="IPR027417">
    <property type="entry name" value="P-loop_NTPase"/>
</dbReference>
<comment type="similarity">
    <text evidence="3">Belongs to the etk/wzc family.</text>
</comment>
<dbReference type="RefSeq" id="WP_318348719.1">
    <property type="nucleotide sequence ID" value="NZ_AP018694.1"/>
</dbReference>
<evidence type="ECO:0000256" key="13">
    <source>
        <dbReference type="ARBA" id="ARBA00023136"/>
    </source>
</evidence>
<keyword evidence="6" id="KW-0997">Cell inner membrane</keyword>
<dbReference type="NCBIfam" id="TIGR01007">
    <property type="entry name" value="eps_fam"/>
    <property type="match status" value="1"/>
</dbReference>
<dbReference type="InterPro" id="IPR005702">
    <property type="entry name" value="Wzc-like_C"/>
</dbReference>
<evidence type="ECO:0000256" key="2">
    <source>
        <dbReference type="ARBA" id="ARBA00007316"/>
    </source>
</evidence>
<evidence type="ECO:0000259" key="20">
    <source>
        <dbReference type="Pfam" id="PF13614"/>
    </source>
</evidence>
<keyword evidence="5" id="KW-1003">Cell membrane</keyword>
<dbReference type="Proteomes" id="UP001193389">
    <property type="component" value="Chromosome"/>
</dbReference>
<evidence type="ECO:0000256" key="10">
    <source>
        <dbReference type="ARBA" id="ARBA00022777"/>
    </source>
</evidence>
<keyword evidence="14" id="KW-0829">Tyrosine-protein kinase</keyword>
<comment type="subcellular location">
    <subcellularLocation>
        <location evidence="1">Cell inner membrane</location>
        <topology evidence="1">Multi-pass membrane protein</topology>
    </subcellularLocation>
</comment>
<feature type="domain" description="Polysaccharide chain length determinant N-terminal" evidence="19">
    <location>
        <begin position="16"/>
        <end position="97"/>
    </location>
</feature>
<evidence type="ECO:0000256" key="8">
    <source>
        <dbReference type="ARBA" id="ARBA00022692"/>
    </source>
</evidence>
<evidence type="ECO:0000256" key="16">
    <source>
        <dbReference type="SAM" id="Coils"/>
    </source>
</evidence>
<accession>A0A5K7SGN2</accession>
<dbReference type="Pfam" id="PF13614">
    <property type="entry name" value="AAA_31"/>
    <property type="match status" value="1"/>
</dbReference>
<feature type="domain" description="Tyrosine-protein kinase G-rich" evidence="21">
    <location>
        <begin position="446"/>
        <end position="523"/>
    </location>
</feature>
<dbReference type="Gene3D" id="3.40.50.300">
    <property type="entry name" value="P-loop containing nucleotide triphosphate hydrolases"/>
    <property type="match status" value="1"/>
</dbReference>
<dbReference type="Pfam" id="PF13807">
    <property type="entry name" value="GNVR"/>
    <property type="match status" value="1"/>
</dbReference>
<dbReference type="GO" id="GO:0005524">
    <property type="term" value="F:ATP binding"/>
    <property type="evidence" value="ECO:0007669"/>
    <property type="project" value="UniProtKB-KW"/>
</dbReference>
<name>A0A5K7SGN2_9BACT</name>
<gene>
    <name evidence="22" type="ORF">AQPE_4781</name>
</gene>
<dbReference type="KEGG" id="anf:AQPE_4781"/>
<evidence type="ECO:0000256" key="11">
    <source>
        <dbReference type="ARBA" id="ARBA00022840"/>
    </source>
</evidence>
<dbReference type="AlphaFoldDB" id="A0A5K7SGN2"/>
<feature type="region of interest" description="Disordered" evidence="17">
    <location>
        <begin position="781"/>
        <end position="800"/>
    </location>
</feature>
<sequence length="800" mass="91468">MNENLTNFTESGNQEEEFDIKKIIYLMRRQWHWLALFGALGLILAFVYTKITKPKYQISTSVLVPEKSDALNMKSIFQGVVDLPKNNIYNQLEIINSYYNINQALLNLNWRTTWYSKDLFVWRDIYKQEPFDVQEAQNFINTTGIAIYITPTSGDNYNVSVNGKIEKGQQITNIKQEGSGTFGQPFVNKYFNFTLLKKANNFETISGKYYFVFNDLNDATLAYQKMLKTTLKDKKGDIIECSIEGEDPYRQGDFLNEVIKVYIEGKMNFQSEAQRRSLNFINTQLEGISDSLNTAGTKFSNFRSQNNIIDLGAEGKLVMDNLKEIESEQAKSKMQLDYFQNLLKYLKDNSDLKEIVSPSVVGIQDASLNALVLKLGELYNRRQVLSFSAKENNPTLIMIDKELNQVRNQLNENLRNLIDNATANINSQKERQDKISFQMNKLPQKEQKMVNIQRQFNLTNEVYTFMLQKRAETNIALASTMPDVQVIDVARPETAKQISLNSKVILGLGFILGTGMPIALLLLINFFDDRIRTQLDLERNTSIPILGNIMHSQTKSDLVVHENPKSNIAESFRALRTNLQFMLSEPIGKVLSIHSTNPGEGKSFSSVNLATILAMNNKKVLIIGADMRKPRLHKIFNLPNENGLSNYLIGVNSIDQIIFPTTIENLSFLPSGPIPPNPAEILGKPEMKILIDSLRSRFDYIVIDNAPTAMVTDGHIISQLSDLNVFILRYGFSRKHEIEMINQYANKKTIENITIVVNDIKPNAFGNAYYKYYQYEADQSSYYSDEEDGKKHRRKKKEKV</sequence>
<proteinExistence type="inferred from homology"/>
<feature type="transmembrane region" description="Helical" evidence="18">
    <location>
        <begin position="504"/>
        <end position="527"/>
    </location>
</feature>
<evidence type="ECO:0000256" key="6">
    <source>
        <dbReference type="ARBA" id="ARBA00022519"/>
    </source>
</evidence>
<dbReference type="EMBL" id="AP018694">
    <property type="protein sequence ID" value="BBE20587.1"/>
    <property type="molecule type" value="Genomic_DNA"/>
</dbReference>